<dbReference type="Pfam" id="PF00356">
    <property type="entry name" value="LacI"/>
    <property type="match status" value="1"/>
</dbReference>
<reference evidence="5 6" key="1">
    <citation type="submission" date="2018-02" db="EMBL/GenBank/DDBJ databases">
        <title>Draft Genome of Achromobacter spanius stain 6.</title>
        <authorList>
            <person name="Gunasekera T.S."/>
            <person name="Radwan O."/>
            <person name="Ruiz O.N."/>
        </authorList>
    </citation>
    <scope>NUCLEOTIDE SEQUENCE [LARGE SCALE GENOMIC DNA]</scope>
    <source>
        <strain evidence="5 6">6</strain>
    </source>
</reference>
<dbReference type="AlphaFoldDB" id="A0A2S5GYB9"/>
<keyword evidence="1" id="KW-0805">Transcription regulation</keyword>
<keyword evidence="3" id="KW-0804">Transcription</keyword>
<evidence type="ECO:0000256" key="3">
    <source>
        <dbReference type="ARBA" id="ARBA00023163"/>
    </source>
</evidence>
<dbReference type="Pfam" id="PF13377">
    <property type="entry name" value="Peripla_BP_3"/>
    <property type="match status" value="1"/>
</dbReference>
<dbReference type="InterPro" id="IPR046335">
    <property type="entry name" value="LacI/GalR-like_sensor"/>
</dbReference>
<evidence type="ECO:0000256" key="1">
    <source>
        <dbReference type="ARBA" id="ARBA00023015"/>
    </source>
</evidence>
<name>A0A2S5GYB9_9BURK</name>
<evidence type="ECO:0000313" key="6">
    <source>
        <dbReference type="Proteomes" id="UP000239990"/>
    </source>
</evidence>
<dbReference type="PROSITE" id="PS50932">
    <property type="entry name" value="HTH_LACI_2"/>
    <property type="match status" value="1"/>
</dbReference>
<dbReference type="RefSeq" id="WP_104142016.1">
    <property type="nucleotide sequence ID" value="NZ_PREU01000001.1"/>
</dbReference>
<dbReference type="PANTHER" id="PTHR30146:SF33">
    <property type="entry name" value="TRANSCRIPTIONAL REGULATOR"/>
    <property type="match status" value="1"/>
</dbReference>
<comment type="caution">
    <text evidence="5">The sequence shown here is derived from an EMBL/GenBank/DDBJ whole genome shotgun (WGS) entry which is preliminary data.</text>
</comment>
<dbReference type="Gene3D" id="3.40.50.2300">
    <property type="match status" value="2"/>
</dbReference>
<organism evidence="5 6">
    <name type="scientific">Achromobacter spanius</name>
    <dbReference type="NCBI Taxonomy" id="217203"/>
    <lineage>
        <taxon>Bacteria</taxon>
        <taxon>Pseudomonadati</taxon>
        <taxon>Pseudomonadota</taxon>
        <taxon>Betaproteobacteria</taxon>
        <taxon>Burkholderiales</taxon>
        <taxon>Alcaligenaceae</taxon>
        <taxon>Achromobacter</taxon>
    </lineage>
</organism>
<dbReference type="PANTHER" id="PTHR30146">
    <property type="entry name" value="LACI-RELATED TRANSCRIPTIONAL REPRESSOR"/>
    <property type="match status" value="1"/>
</dbReference>
<dbReference type="InterPro" id="IPR000843">
    <property type="entry name" value="HTH_LacI"/>
</dbReference>
<gene>
    <name evidence="5" type="ORF">C4E15_02000</name>
</gene>
<dbReference type="InterPro" id="IPR028082">
    <property type="entry name" value="Peripla_BP_I"/>
</dbReference>
<dbReference type="Gene3D" id="1.10.260.40">
    <property type="entry name" value="lambda repressor-like DNA-binding domains"/>
    <property type="match status" value="1"/>
</dbReference>
<evidence type="ECO:0000259" key="4">
    <source>
        <dbReference type="PROSITE" id="PS50932"/>
    </source>
</evidence>
<protein>
    <submittedName>
        <fullName evidence="5">LacI family transcriptional regulator</fullName>
    </submittedName>
</protein>
<dbReference type="SUPFAM" id="SSF53822">
    <property type="entry name" value="Periplasmic binding protein-like I"/>
    <property type="match status" value="1"/>
</dbReference>
<dbReference type="InterPro" id="IPR010982">
    <property type="entry name" value="Lambda_DNA-bd_dom_sf"/>
</dbReference>
<dbReference type="CDD" id="cd01392">
    <property type="entry name" value="HTH_LacI"/>
    <property type="match status" value="1"/>
</dbReference>
<dbReference type="EMBL" id="PREU01000001">
    <property type="protein sequence ID" value="PPA78082.1"/>
    <property type="molecule type" value="Genomic_DNA"/>
</dbReference>
<dbReference type="GO" id="GO:0000976">
    <property type="term" value="F:transcription cis-regulatory region binding"/>
    <property type="evidence" value="ECO:0007669"/>
    <property type="project" value="TreeGrafter"/>
</dbReference>
<dbReference type="SUPFAM" id="SSF47413">
    <property type="entry name" value="lambda repressor-like DNA-binding domains"/>
    <property type="match status" value="1"/>
</dbReference>
<evidence type="ECO:0000313" key="5">
    <source>
        <dbReference type="EMBL" id="PPA78082.1"/>
    </source>
</evidence>
<evidence type="ECO:0000256" key="2">
    <source>
        <dbReference type="ARBA" id="ARBA00023125"/>
    </source>
</evidence>
<dbReference type="CDD" id="cd01575">
    <property type="entry name" value="PBP1_GntR"/>
    <property type="match status" value="1"/>
</dbReference>
<dbReference type="Proteomes" id="UP000239990">
    <property type="component" value="Unassembled WGS sequence"/>
</dbReference>
<dbReference type="OrthoDB" id="8770688at2"/>
<keyword evidence="2" id="KW-0238">DNA-binding</keyword>
<accession>A0A2S5GYB9</accession>
<sequence>MTHAATRVQMADVAREAGVARVTVSRVINAPDSVAPKTRATVLAAIARLGFVPNLNAGTLASRRSRIVGALVPTLSNAWFADTMDGLSARLSAAGYQLLLGQTRYDPHEEERLVDAFIGRRVDAIVVTGTQHLPAVQAKLQRSGIPVIECWDLIDTPIDTVVGFSNADAGATMARHLTGRGCQQLGFIGADEPRSAQRLRGFREAATAAGVSSVHKHLVKPPSSIQDGVHGLEALVHAHPGLDGVFCGNDTLALGALLAARNHGWRVPQDIAVAGFSDLPVAIASVPALTTIRIDSRALGEHAGDLLARRLRGASNDGQRVHDLGFTLVVRDSA</sequence>
<feature type="domain" description="HTH lacI-type" evidence="4">
    <location>
        <begin position="8"/>
        <end position="62"/>
    </location>
</feature>
<dbReference type="SMART" id="SM00354">
    <property type="entry name" value="HTH_LACI"/>
    <property type="match status" value="1"/>
</dbReference>
<proteinExistence type="predicted"/>
<dbReference type="GO" id="GO:0003700">
    <property type="term" value="F:DNA-binding transcription factor activity"/>
    <property type="evidence" value="ECO:0007669"/>
    <property type="project" value="TreeGrafter"/>
</dbReference>